<dbReference type="Pfam" id="PF00107">
    <property type="entry name" value="ADH_zinc_N"/>
    <property type="match status" value="1"/>
</dbReference>
<dbReference type="PANTHER" id="PTHR45033:SF2">
    <property type="entry name" value="ZINC-TYPE ALCOHOL DEHYDROGENASE-LIKE PROTEIN C1773.06C"/>
    <property type="match status" value="1"/>
</dbReference>
<gene>
    <name evidence="2" type="ORF">N7494_008915</name>
</gene>
<dbReference type="InterPro" id="IPR011032">
    <property type="entry name" value="GroES-like_sf"/>
</dbReference>
<evidence type="ECO:0000313" key="2">
    <source>
        <dbReference type="EMBL" id="KAJ5532363.1"/>
    </source>
</evidence>
<dbReference type="InterPro" id="IPR013154">
    <property type="entry name" value="ADH-like_N"/>
</dbReference>
<dbReference type="SUPFAM" id="SSF51735">
    <property type="entry name" value="NAD(P)-binding Rossmann-fold domains"/>
    <property type="match status" value="1"/>
</dbReference>
<evidence type="ECO:0000259" key="1">
    <source>
        <dbReference type="SMART" id="SM00829"/>
    </source>
</evidence>
<keyword evidence="3" id="KW-1185">Reference proteome</keyword>
<evidence type="ECO:0000313" key="3">
    <source>
        <dbReference type="Proteomes" id="UP001220324"/>
    </source>
</evidence>
<comment type="caution">
    <text evidence="2">The sequence shown here is derived from an EMBL/GenBank/DDBJ whole genome shotgun (WGS) entry which is preliminary data.</text>
</comment>
<dbReference type="EMBL" id="JAQIZZ010000007">
    <property type="protein sequence ID" value="KAJ5532363.1"/>
    <property type="molecule type" value="Genomic_DNA"/>
</dbReference>
<dbReference type="GO" id="GO:0016491">
    <property type="term" value="F:oxidoreductase activity"/>
    <property type="evidence" value="ECO:0007669"/>
    <property type="project" value="InterPro"/>
</dbReference>
<protein>
    <submittedName>
        <fullName evidence="2">Polyketide synthase enoylreductase</fullName>
    </submittedName>
</protein>
<sequence>MAATNKQWIVENKDKGFDGLVYKETSIPQVGENEVLVKLEAASLNYRDLIIPKGMYPFPTKFPVVPASDGAGEVIEVGSKVTDFKKGDKVATLFNQGHQFGSIDIPATQTGLGGVIDGTLREYGVFAEKGLVKAAKNLSAIENSTLTCAALTSWNALYGLKPLKPGEYVLVQGTGGVSLFGLQFAKAAGAIVIATTSSAQKAEKLKQLGADHVINYKEDENWGETAKKLTPDGAGVDHIIEVGGAGTLKQSFKAIKYEGVISVIGFLGGVDPKTQPSVVDTLGHICTVRGVYVGSKALMRDMIRAIEANDIHPVVDEKVFTLSEVREAYDFMWAQKHFGKLAIKIC</sequence>
<organism evidence="2 3">
    <name type="scientific">Penicillium frequentans</name>
    <dbReference type="NCBI Taxonomy" id="3151616"/>
    <lineage>
        <taxon>Eukaryota</taxon>
        <taxon>Fungi</taxon>
        <taxon>Dikarya</taxon>
        <taxon>Ascomycota</taxon>
        <taxon>Pezizomycotina</taxon>
        <taxon>Eurotiomycetes</taxon>
        <taxon>Eurotiomycetidae</taxon>
        <taxon>Eurotiales</taxon>
        <taxon>Aspergillaceae</taxon>
        <taxon>Penicillium</taxon>
    </lineage>
</organism>
<accession>A0AAD6CRN4</accession>
<reference evidence="2 3" key="1">
    <citation type="journal article" date="2023" name="IMA Fungus">
        <title>Comparative genomic study of the Penicillium genus elucidates a diverse pangenome and 15 lateral gene transfer events.</title>
        <authorList>
            <person name="Petersen C."/>
            <person name="Sorensen T."/>
            <person name="Nielsen M.R."/>
            <person name="Sondergaard T.E."/>
            <person name="Sorensen J.L."/>
            <person name="Fitzpatrick D.A."/>
            <person name="Frisvad J.C."/>
            <person name="Nielsen K.L."/>
        </authorList>
    </citation>
    <scope>NUCLEOTIDE SEQUENCE [LARGE SCALE GENOMIC DNA]</scope>
    <source>
        <strain evidence="2 3">IBT 35679</strain>
    </source>
</reference>
<dbReference type="SUPFAM" id="SSF50129">
    <property type="entry name" value="GroES-like"/>
    <property type="match status" value="1"/>
</dbReference>
<dbReference type="InterPro" id="IPR013149">
    <property type="entry name" value="ADH-like_C"/>
</dbReference>
<dbReference type="AlphaFoldDB" id="A0AAD6CRN4"/>
<name>A0AAD6CRN4_9EURO</name>
<dbReference type="InterPro" id="IPR036291">
    <property type="entry name" value="NAD(P)-bd_dom_sf"/>
</dbReference>
<dbReference type="Proteomes" id="UP001220324">
    <property type="component" value="Unassembled WGS sequence"/>
</dbReference>
<dbReference type="Pfam" id="PF08240">
    <property type="entry name" value="ADH_N"/>
    <property type="match status" value="1"/>
</dbReference>
<dbReference type="PANTHER" id="PTHR45033">
    <property type="match status" value="1"/>
</dbReference>
<feature type="domain" description="Enoyl reductase (ER)" evidence="1">
    <location>
        <begin position="16"/>
        <end position="343"/>
    </location>
</feature>
<dbReference type="SMART" id="SM00829">
    <property type="entry name" value="PKS_ER"/>
    <property type="match status" value="1"/>
</dbReference>
<proteinExistence type="predicted"/>
<dbReference type="Gene3D" id="3.40.50.720">
    <property type="entry name" value="NAD(P)-binding Rossmann-like Domain"/>
    <property type="match status" value="1"/>
</dbReference>
<dbReference type="InterPro" id="IPR020843">
    <property type="entry name" value="ER"/>
</dbReference>
<dbReference type="InterPro" id="IPR052711">
    <property type="entry name" value="Zinc_ADH-like"/>
</dbReference>
<dbReference type="CDD" id="cd08276">
    <property type="entry name" value="MDR7"/>
    <property type="match status" value="1"/>
</dbReference>
<dbReference type="Gene3D" id="3.90.180.10">
    <property type="entry name" value="Medium-chain alcohol dehydrogenases, catalytic domain"/>
    <property type="match status" value="1"/>
</dbReference>